<feature type="compositionally biased region" description="Basic and acidic residues" evidence="1">
    <location>
        <begin position="13"/>
        <end position="26"/>
    </location>
</feature>
<feature type="compositionally biased region" description="Polar residues" evidence="1">
    <location>
        <begin position="1"/>
        <end position="12"/>
    </location>
</feature>
<sequence>MGRNEAQTSIPKTNDDHRPHCVKRDAGFPNRNVTQIPDAMSEKVCEVARRSQRLFHKDYNFVEESVCASSGGLIPGLAGNRESTNSEDFSSGGPPSPFLNLNAACVPLGREAMRGNDFSNTVFIDDSSPSDDNILAARNDFLPPGRKEPTCDNGEKVIQSTFPIGSSFNLHVLSDHGLLGSGSISPGLASENARVRRPPSIPVPDVDCGKCPSSSGTPALPVKEPDYESLQNAVTEYYTQFMNSVAQLKEAHHQRSLGSGVDADARQ</sequence>
<name>A0AAD4S4M9_9MAGN</name>
<dbReference type="EMBL" id="JAJJMB010014053">
    <property type="protein sequence ID" value="KAI3863059.1"/>
    <property type="molecule type" value="Genomic_DNA"/>
</dbReference>
<evidence type="ECO:0000256" key="1">
    <source>
        <dbReference type="SAM" id="MobiDB-lite"/>
    </source>
</evidence>
<protein>
    <submittedName>
        <fullName evidence="2">Uncharacterized protein</fullName>
    </submittedName>
</protein>
<reference evidence="2" key="1">
    <citation type="submission" date="2022-04" db="EMBL/GenBank/DDBJ databases">
        <title>A functionally conserved STORR gene fusion in Papaver species that diverged 16.8 million years ago.</title>
        <authorList>
            <person name="Catania T."/>
        </authorList>
    </citation>
    <scope>NUCLEOTIDE SEQUENCE</scope>
    <source>
        <strain evidence="2">S-188037</strain>
    </source>
</reference>
<feature type="region of interest" description="Disordered" evidence="1">
    <location>
        <begin position="1"/>
        <end position="33"/>
    </location>
</feature>
<evidence type="ECO:0000313" key="2">
    <source>
        <dbReference type="EMBL" id="KAI3863059.1"/>
    </source>
</evidence>
<gene>
    <name evidence="2" type="ORF">MKW98_015517</name>
</gene>
<evidence type="ECO:0000313" key="3">
    <source>
        <dbReference type="Proteomes" id="UP001202328"/>
    </source>
</evidence>
<dbReference type="Proteomes" id="UP001202328">
    <property type="component" value="Unassembled WGS sequence"/>
</dbReference>
<dbReference type="AlphaFoldDB" id="A0AAD4S4M9"/>
<accession>A0AAD4S4M9</accession>
<proteinExistence type="predicted"/>
<keyword evidence="3" id="KW-1185">Reference proteome</keyword>
<organism evidence="2 3">
    <name type="scientific">Papaver atlanticum</name>
    <dbReference type="NCBI Taxonomy" id="357466"/>
    <lineage>
        <taxon>Eukaryota</taxon>
        <taxon>Viridiplantae</taxon>
        <taxon>Streptophyta</taxon>
        <taxon>Embryophyta</taxon>
        <taxon>Tracheophyta</taxon>
        <taxon>Spermatophyta</taxon>
        <taxon>Magnoliopsida</taxon>
        <taxon>Ranunculales</taxon>
        <taxon>Papaveraceae</taxon>
        <taxon>Papaveroideae</taxon>
        <taxon>Papaver</taxon>
    </lineage>
</organism>
<comment type="caution">
    <text evidence="2">The sequence shown here is derived from an EMBL/GenBank/DDBJ whole genome shotgun (WGS) entry which is preliminary data.</text>
</comment>
<feature type="region of interest" description="Disordered" evidence="1">
    <location>
        <begin position="188"/>
        <end position="222"/>
    </location>
</feature>